<dbReference type="InterPro" id="IPR003488">
    <property type="entry name" value="DprA"/>
</dbReference>
<sequence>MMTAREWCALAHLPKLGARRLAVIRRELAAQGLADDWPEAWLAAMPAGPRDTLRHWLDHPAKSPLEAPVAAALAWETSQPSHHLLHPGHPAWPALLDEIVDPPALLWAKGDLAALDLPGLAMVGTRRPTREGSDNAAFFARELVGAGFGIVSGMALGVDGVAQRTALDAGGRSVAVLGCGVDVIYPPRHAGLYRRLLDEGGLLLSEHPAETRAHARYFPRRNRIITGLSLGVLVVEAAEKSGSLVSARLAMEQNREVFAIPGSLHNVQARGNLGLIRDGASLVCGRDDILEQLGHWQTLNVARPEADTSTLPVHAEAPALSDVHQDPLLALLDTAPTPLDVLVERSELDVGGCQMRLLELELAGQVAQVSGGWVRRATR</sequence>
<reference evidence="4 5" key="1">
    <citation type="submission" date="2017-08" db="EMBL/GenBank/DDBJ databases">
        <authorList>
            <person name="de Groot N.N."/>
        </authorList>
    </citation>
    <scope>NUCLEOTIDE SEQUENCE [LARGE SCALE GENOMIC DNA]</scope>
    <source>
        <strain evidence="4 5">USBA 855</strain>
    </source>
</reference>
<evidence type="ECO:0000313" key="4">
    <source>
        <dbReference type="EMBL" id="SOC53395.1"/>
    </source>
</evidence>
<dbReference type="InterPro" id="IPR036388">
    <property type="entry name" value="WH-like_DNA-bd_sf"/>
</dbReference>
<evidence type="ECO:0000256" key="1">
    <source>
        <dbReference type="ARBA" id="ARBA00006525"/>
    </source>
</evidence>
<dbReference type="Gene3D" id="3.40.50.450">
    <property type="match status" value="1"/>
</dbReference>
<dbReference type="Gene3D" id="1.10.10.10">
    <property type="entry name" value="Winged helix-like DNA-binding domain superfamily/Winged helix DNA-binding domain"/>
    <property type="match status" value="1"/>
</dbReference>
<organism evidence="4 5">
    <name type="scientific">Chromohalobacter canadensis</name>
    <dbReference type="NCBI Taxonomy" id="141389"/>
    <lineage>
        <taxon>Bacteria</taxon>
        <taxon>Pseudomonadati</taxon>
        <taxon>Pseudomonadota</taxon>
        <taxon>Gammaproteobacteria</taxon>
        <taxon>Oceanospirillales</taxon>
        <taxon>Halomonadaceae</taxon>
        <taxon>Chromohalobacter</taxon>
    </lineage>
</organism>
<feature type="domain" description="Smf/DprA SLOG" evidence="2">
    <location>
        <begin position="85"/>
        <end position="293"/>
    </location>
</feature>
<accession>A0A285VH37</accession>
<protein>
    <submittedName>
        <fullName evidence="4">DNA processing protein</fullName>
    </submittedName>
</protein>
<comment type="similarity">
    <text evidence="1">Belongs to the DprA/Smf family.</text>
</comment>
<dbReference type="NCBIfam" id="TIGR00732">
    <property type="entry name" value="dprA"/>
    <property type="match status" value="1"/>
</dbReference>
<gene>
    <name evidence="4" type="ORF">SAMN05421509_102334</name>
</gene>
<dbReference type="Pfam" id="PF02481">
    <property type="entry name" value="DNA_processg_A"/>
    <property type="match status" value="1"/>
</dbReference>
<dbReference type="PANTHER" id="PTHR43022:SF1">
    <property type="entry name" value="PROTEIN SMF"/>
    <property type="match status" value="1"/>
</dbReference>
<dbReference type="Pfam" id="PF17782">
    <property type="entry name" value="WHD_DprA"/>
    <property type="match status" value="1"/>
</dbReference>
<dbReference type="AlphaFoldDB" id="A0A285VH37"/>
<evidence type="ECO:0000313" key="5">
    <source>
        <dbReference type="Proteomes" id="UP000219023"/>
    </source>
</evidence>
<dbReference type="OrthoDB" id="9785707at2"/>
<dbReference type="GO" id="GO:0009294">
    <property type="term" value="P:DNA-mediated transformation"/>
    <property type="evidence" value="ECO:0007669"/>
    <property type="project" value="InterPro"/>
</dbReference>
<proteinExistence type="inferred from homology"/>
<dbReference type="InterPro" id="IPR057666">
    <property type="entry name" value="DrpA_SLOG"/>
</dbReference>
<dbReference type="EMBL" id="OBQJ01000002">
    <property type="protein sequence ID" value="SOC53395.1"/>
    <property type="molecule type" value="Genomic_DNA"/>
</dbReference>
<dbReference type="SUPFAM" id="SSF102405">
    <property type="entry name" value="MCP/YpsA-like"/>
    <property type="match status" value="1"/>
</dbReference>
<evidence type="ECO:0000259" key="2">
    <source>
        <dbReference type="Pfam" id="PF02481"/>
    </source>
</evidence>
<dbReference type="Proteomes" id="UP000219023">
    <property type="component" value="Unassembled WGS sequence"/>
</dbReference>
<dbReference type="PANTHER" id="PTHR43022">
    <property type="entry name" value="PROTEIN SMF"/>
    <property type="match status" value="1"/>
</dbReference>
<evidence type="ECO:0000259" key="3">
    <source>
        <dbReference type="Pfam" id="PF17782"/>
    </source>
</evidence>
<dbReference type="InterPro" id="IPR041614">
    <property type="entry name" value="DprA_WH"/>
</dbReference>
<feature type="domain" description="DprA winged helix" evidence="3">
    <location>
        <begin position="316"/>
        <end position="372"/>
    </location>
</feature>
<dbReference type="RefSeq" id="WP_097022100.1">
    <property type="nucleotide sequence ID" value="NZ_OBQJ01000002.1"/>
</dbReference>
<name>A0A285VH37_9GAMM</name>